<dbReference type="GO" id="GO:0000171">
    <property type="term" value="F:ribonuclease MRP activity"/>
    <property type="evidence" value="ECO:0007669"/>
    <property type="project" value="TreeGrafter"/>
</dbReference>
<reference evidence="3" key="2">
    <citation type="submission" date="2020-04" db="EMBL/GenBank/DDBJ databases">
        <authorList>
            <consortium name="NCBI Genome Project"/>
        </authorList>
    </citation>
    <scope>NUCLEOTIDE SEQUENCE</scope>
    <source>
        <strain evidence="3">CBS 781.70</strain>
    </source>
</reference>
<gene>
    <name evidence="1 3" type="ORF">P152DRAFT_11552</name>
</gene>
<sequence length="351" mass="39746">MLDLATHSVPDSKAFFSYNLLPAYVDEKQLPLKRKPFSTFRNYTFPHTISLILPEDAYEGIQSKQEQGDFLTLSYCKVYLRPAELLEEEFFNEYMKKGSVLMRSEGREGMDTLITVTEGQLRIELDKATYERCGLVGKPIDDKGRKHKKVRFAIELDLRAPSMLHGKKGFQRLLHALENVLNSSITFLFLDLQKPHDQLAGPISKHAPILRQVTPTITHLPRTRTPVIEPAMDLTNPLHATELLEWLGLVALESPRVSADDDMDRYLSRYDVPTLGREVDLGESAATRTADLVKLEWKGLASAEFITGMYVAARRRTMGSWCAVGAGMFDGRDYTVLSIGGEDVLCWECWD</sequence>
<evidence type="ECO:0000313" key="2">
    <source>
        <dbReference type="Proteomes" id="UP000504638"/>
    </source>
</evidence>
<keyword evidence="2" id="KW-1185">Reference proteome</keyword>
<dbReference type="InterPro" id="IPR013893">
    <property type="entry name" value="RNase_P_Rpp40"/>
</dbReference>
<reference evidence="1 3" key="1">
    <citation type="submission" date="2020-01" db="EMBL/GenBank/DDBJ databases">
        <authorList>
            <consortium name="DOE Joint Genome Institute"/>
            <person name="Haridas S."/>
            <person name="Albert R."/>
            <person name="Binder M."/>
            <person name="Bloem J."/>
            <person name="Labutti K."/>
            <person name="Salamov A."/>
            <person name="Andreopoulos B."/>
            <person name="Baker S.E."/>
            <person name="Barry K."/>
            <person name="Bills G."/>
            <person name="Bluhm B.H."/>
            <person name="Cannon C."/>
            <person name="Castanera R."/>
            <person name="Culley D.E."/>
            <person name="Daum C."/>
            <person name="Ezra D."/>
            <person name="Gonzalez J.B."/>
            <person name="Henrissat B."/>
            <person name="Kuo A."/>
            <person name="Liang C."/>
            <person name="Lipzen A."/>
            <person name="Lutzoni F."/>
            <person name="Magnuson J."/>
            <person name="Mondo S."/>
            <person name="Nolan M."/>
            <person name="Ohm R."/>
            <person name="Pangilinan J."/>
            <person name="Park H.-J."/>
            <person name="Ramirez L."/>
            <person name="Alfaro M."/>
            <person name="Sun H."/>
            <person name="Tritt A."/>
            <person name="Yoshinaga Y."/>
            <person name="Zwiers L.-H."/>
            <person name="Turgeon B.G."/>
            <person name="Goodwin S.B."/>
            <person name="Spatafora J.W."/>
            <person name="Crous P.W."/>
            <person name="Grigoriev I.V."/>
        </authorList>
    </citation>
    <scope>NUCLEOTIDE SEQUENCE</scope>
    <source>
        <strain evidence="1 3">CBS 781.70</strain>
    </source>
</reference>
<reference evidence="3" key="3">
    <citation type="submission" date="2025-04" db="UniProtKB">
        <authorList>
            <consortium name="RefSeq"/>
        </authorList>
    </citation>
    <scope>IDENTIFICATION</scope>
    <source>
        <strain evidence="3">CBS 781.70</strain>
    </source>
</reference>
<evidence type="ECO:0000313" key="1">
    <source>
        <dbReference type="EMBL" id="KAF1817212.1"/>
    </source>
</evidence>
<dbReference type="EMBL" id="ML975149">
    <property type="protein sequence ID" value="KAF1817212.1"/>
    <property type="molecule type" value="Genomic_DNA"/>
</dbReference>
<name>A0A6G1GGU5_9PEZI</name>
<dbReference type="Proteomes" id="UP000504638">
    <property type="component" value="Unplaced"/>
</dbReference>
<dbReference type="GeneID" id="54414230"/>
<dbReference type="GO" id="GO:0000172">
    <property type="term" value="C:ribonuclease MRP complex"/>
    <property type="evidence" value="ECO:0007669"/>
    <property type="project" value="TreeGrafter"/>
</dbReference>
<accession>A0A6G1GGU5</accession>
<dbReference type="OrthoDB" id="63112at2759"/>
<dbReference type="GO" id="GO:0030681">
    <property type="term" value="C:multimeric ribonuclease P complex"/>
    <property type="evidence" value="ECO:0007669"/>
    <property type="project" value="TreeGrafter"/>
</dbReference>
<dbReference type="GO" id="GO:0004526">
    <property type="term" value="F:ribonuclease P activity"/>
    <property type="evidence" value="ECO:0007669"/>
    <property type="project" value="TreeGrafter"/>
</dbReference>
<dbReference type="GO" id="GO:0000447">
    <property type="term" value="P:endonucleolytic cleavage in ITS1 to separate SSU-rRNA from 5.8S rRNA and LSU-rRNA from tricistronic rRNA transcript (SSU-rRNA, 5.8S rRNA, LSU-rRNA)"/>
    <property type="evidence" value="ECO:0007669"/>
    <property type="project" value="TreeGrafter"/>
</dbReference>
<dbReference type="RefSeq" id="XP_033538843.1">
    <property type="nucleotide sequence ID" value="XM_033673660.1"/>
</dbReference>
<proteinExistence type="predicted"/>
<dbReference type="GO" id="GO:0001682">
    <property type="term" value="P:tRNA 5'-leader removal"/>
    <property type="evidence" value="ECO:0007669"/>
    <property type="project" value="InterPro"/>
</dbReference>
<dbReference type="Pfam" id="PF08584">
    <property type="entry name" value="Ribonuc_P_40"/>
    <property type="match status" value="1"/>
</dbReference>
<evidence type="ECO:0000313" key="3">
    <source>
        <dbReference type="RefSeq" id="XP_033538843.1"/>
    </source>
</evidence>
<dbReference type="PANTHER" id="PTHR15396">
    <property type="entry name" value="RIBONUCLEASE P PROTEIN SUBUNIT P40"/>
    <property type="match status" value="1"/>
</dbReference>
<protein>
    <submittedName>
        <fullName evidence="1 3">Uncharacterized protein</fullName>
    </submittedName>
</protein>
<dbReference type="PANTHER" id="PTHR15396:SF1">
    <property type="entry name" value="RIBONUCLEASE P PROTEIN SUBUNIT P40"/>
    <property type="match status" value="1"/>
</dbReference>
<dbReference type="AlphaFoldDB" id="A0A6G1GGU5"/>
<organism evidence="1">
    <name type="scientific">Eremomyces bilateralis CBS 781.70</name>
    <dbReference type="NCBI Taxonomy" id="1392243"/>
    <lineage>
        <taxon>Eukaryota</taxon>
        <taxon>Fungi</taxon>
        <taxon>Dikarya</taxon>
        <taxon>Ascomycota</taxon>
        <taxon>Pezizomycotina</taxon>
        <taxon>Dothideomycetes</taxon>
        <taxon>Dothideomycetes incertae sedis</taxon>
        <taxon>Eremomycetales</taxon>
        <taxon>Eremomycetaceae</taxon>
        <taxon>Eremomyces</taxon>
    </lineage>
</organism>